<dbReference type="EMBL" id="CM000607">
    <property type="protein sequence ID" value="EEC49827.1"/>
    <property type="molecule type" value="Genomic_DNA"/>
</dbReference>
<proteinExistence type="predicted"/>
<keyword evidence="1" id="KW-0472">Membrane</keyword>
<dbReference type="PaxDb" id="2850-Phatr44272"/>
<sequence length="403" mass="46427">MMLPSISQNQLHQRGNKLVVDKGSLARSPSPEAGEGKNHRRLYFKRRRIACTVFFVSTLWWVLYTFRPGSLSQEVLAETNLPLDFVVAGFPKCGTTTLMYAFRQHSQVNMNTHESCSISSARKTTTQVWNGLQAELSDIISLPATGRVNGIKCPTAMYSMKALHRLQNWHPRTKWIVGLRHPVWQVQSFYNYRVTEAYDKLEAAASQSYSWLPRFMWDPQPSFRSLDDIFTAPYQPWNEVSRWSHRYELFLNQFGFTNMTVPEVVEWQNLTAARDAMTLYPHLGLLSDHNFEIFVYTVDQMEDANTERSAQFRKGLQSFLGLTEPLPSLGHENINHFQGSRAHPETIDICDSQWSDLRSQIIADGRVTATWIQDRLVASPHVSVSDDPFFRSTLDMWMHDPCP</sequence>
<dbReference type="eggNOG" id="ENOG502S00M">
    <property type="taxonomic scope" value="Eukaryota"/>
</dbReference>
<reference evidence="2 3" key="1">
    <citation type="journal article" date="2008" name="Nature">
        <title>The Phaeodactylum genome reveals the evolutionary history of diatom genomes.</title>
        <authorList>
            <person name="Bowler C."/>
            <person name="Allen A.E."/>
            <person name="Badger J.H."/>
            <person name="Grimwood J."/>
            <person name="Jabbari K."/>
            <person name="Kuo A."/>
            <person name="Maheswari U."/>
            <person name="Martens C."/>
            <person name="Maumus F."/>
            <person name="Otillar R.P."/>
            <person name="Rayko E."/>
            <person name="Salamov A."/>
            <person name="Vandepoele K."/>
            <person name="Beszteri B."/>
            <person name="Gruber A."/>
            <person name="Heijde M."/>
            <person name="Katinka M."/>
            <person name="Mock T."/>
            <person name="Valentin K."/>
            <person name="Verret F."/>
            <person name="Berges J.A."/>
            <person name="Brownlee C."/>
            <person name="Cadoret J.P."/>
            <person name="Chiovitti A."/>
            <person name="Choi C.J."/>
            <person name="Coesel S."/>
            <person name="De Martino A."/>
            <person name="Detter J.C."/>
            <person name="Durkin C."/>
            <person name="Falciatore A."/>
            <person name="Fournet J."/>
            <person name="Haruta M."/>
            <person name="Huysman M.J."/>
            <person name="Jenkins B.D."/>
            <person name="Jiroutova K."/>
            <person name="Jorgensen R.E."/>
            <person name="Joubert Y."/>
            <person name="Kaplan A."/>
            <person name="Kroger N."/>
            <person name="Kroth P.G."/>
            <person name="La Roche J."/>
            <person name="Lindquist E."/>
            <person name="Lommer M."/>
            <person name="Martin-Jezequel V."/>
            <person name="Lopez P.J."/>
            <person name="Lucas S."/>
            <person name="Mangogna M."/>
            <person name="McGinnis K."/>
            <person name="Medlin L.K."/>
            <person name="Montsant A."/>
            <person name="Oudot-Le Secq M.P."/>
            <person name="Napoli C."/>
            <person name="Obornik M."/>
            <person name="Parker M.S."/>
            <person name="Petit J.L."/>
            <person name="Porcel B.M."/>
            <person name="Poulsen N."/>
            <person name="Robison M."/>
            <person name="Rychlewski L."/>
            <person name="Rynearson T.A."/>
            <person name="Schmutz J."/>
            <person name="Shapiro H."/>
            <person name="Siaut M."/>
            <person name="Stanley M."/>
            <person name="Sussman M.R."/>
            <person name="Taylor A.R."/>
            <person name="Vardi A."/>
            <person name="von Dassow P."/>
            <person name="Vyverman W."/>
            <person name="Willis A."/>
            <person name="Wyrwicz L.S."/>
            <person name="Rokhsar D.S."/>
            <person name="Weissenbach J."/>
            <person name="Armbrust E.V."/>
            <person name="Green B.R."/>
            <person name="Van de Peer Y."/>
            <person name="Grigoriev I.V."/>
        </authorList>
    </citation>
    <scope>NUCLEOTIDE SEQUENCE [LARGE SCALE GENOMIC DNA]</scope>
    <source>
        <strain evidence="2 3">CCAP 1055/1</strain>
    </source>
</reference>
<dbReference type="OrthoDB" id="44477at2759"/>
<dbReference type="InterPro" id="IPR027417">
    <property type="entry name" value="P-loop_NTPase"/>
</dbReference>
<evidence type="ECO:0000313" key="2">
    <source>
        <dbReference type="EMBL" id="EEC49827.1"/>
    </source>
</evidence>
<evidence type="ECO:0000313" key="3">
    <source>
        <dbReference type="Proteomes" id="UP000000759"/>
    </source>
</evidence>
<dbReference type="RefSeq" id="XP_002178162.1">
    <property type="nucleotide sequence ID" value="XM_002178126.1"/>
</dbReference>
<dbReference type="GeneID" id="7197995"/>
<evidence type="ECO:0008006" key="4">
    <source>
        <dbReference type="Google" id="ProtNLM"/>
    </source>
</evidence>
<keyword evidence="1" id="KW-0812">Transmembrane</keyword>
<dbReference type="InParanoid" id="B7FTJ3"/>
<reference evidence="3" key="2">
    <citation type="submission" date="2008-08" db="EMBL/GenBank/DDBJ databases">
        <authorList>
            <consortium name="Diatom Consortium"/>
            <person name="Grigoriev I."/>
            <person name="Grimwood J."/>
            <person name="Kuo A."/>
            <person name="Otillar R.P."/>
            <person name="Salamov A."/>
            <person name="Detter J.C."/>
            <person name="Lindquist E."/>
            <person name="Shapiro H."/>
            <person name="Lucas S."/>
            <person name="Glavina del Rio T."/>
            <person name="Pitluck S."/>
            <person name="Rokhsar D."/>
            <person name="Bowler C."/>
        </authorList>
    </citation>
    <scope>GENOME REANNOTATION</scope>
    <source>
        <strain evidence="3">CCAP 1055/1</strain>
    </source>
</reference>
<keyword evidence="3" id="KW-1185">Reference proteome</keyword>
<keyword evidence="1" id="KW-1133">Transmembrane helix</keyword>
<dbReference type="AlphaFoldDB" id="B7FTJ3"/>
<feature type="transmembrane region" description="Helical" evidence="1">
    <location>
        <begin position="49"/>
        <end position="66"/>
    </location>
</feature>
<protein>
    <recommendedName>
        <fullName evidence="4">Sulfotransferase domain-containing protein</fullName>
    </recommendedName>
</protein>
<evidence type="ECO:0000256" key="1">
    <source>
        <dbReference type="SAM" id="Phobius"/>
    </source>
</evidence>
<dbReference type="Gene3D" id="3.40.50.300">
    <property type="entry name" value="P-loop containing nucleotide triphosphate hydrolases"/>
    <property type="match status" value="1"/>
</dbReference>
<dbReference type="Proteomes" id="UP000000759">
    <property type="component" value="Chromosome 4"/>
</dbReference>
<accession>B7FTJ3</accession>
<name>B7FTJ3_PHATC</name>
<dbReference type="SUPFAM" id="SSF52540">
    <property type="entry name" value="P-loop containing nucleoside triphosphate hydrolases"/>
    <property type="match status" value="1"/>
</dbReference>
<dbReference type="KEGG" id="pti:PHATRDRAFT_44272"/>
<organism evidence="2 3">
    <name type="scientific">Phaeodactylum tricornutum (strain CCAP 1055/1)</name>
    <dbReference type="NCBI Taxonomy" id="556484"/>
    <lineage>
        <taxon>Eukaryota</taxon>
        <taxon>Sar</taxon>
        <taxon>Stramenopiles</taxon>
        <taxon>Ochrophyta</taxon>
        <taxon>Bacillariophyta</taxon>
        <taxon>Bacillariophyceae</taxon>
        <taxon>Bacillariophycidae</taxon>
        <taxon>Naviculales</taxon>
        <taxon>Phaeodactylaceae</taxon>
        <taxon>Phaeodactylum</taxon>
    </lineage>
</organism>
<gene>
    <name evidence="2" type="ORF">PHATRDRAFT_44272</name>
</gene>
<dbReference type="HOGENOM" id="CLU_913558_0_0_1"/>